<dbReference type="RefSeq" id="XP_006681679.1">
    <property type="nucleotide sequence ID" value="XM_006681616.1"/>
</dbReference>
<evidence type="ECO:0000313" key="2">
    <source>
        <dbReference type="Proteomes" id="UP000007241"/>
    </source>
</evidence>
<proteinExistence type="predicted"/>
<dbReference type="GeneID" id="18239330"/>
<gene>
    <name evidence="1" type="ORF">BATDEDRAFT_27430</name>
</gene>
<dbReference type="AlphaFoldDB" id="F4PAU3"/>
<keyword evidence="2" id="KW-1185">Reference proteome</keyword>
<dbReference type="InParanoid" id="F4PAU3"/>
<reference evidence="1 2" key="1">
    <citation type="submission" date="2009-12" db="EMBL/GenBank/DDBJ databases">
        <title>The draft genome of Batrachochytrium dendrobatidis.</title>
        <authorList>
            <consortium name="US DOE Joint Genome Institute (JGI-PGF)"/>
            <person name="Kuo A."/>
            <person name="Salamov A."/>
            <person name="Schmutz J."/>
            <person name="Lucas S."/>
            <person name="Pitluck S."/>
            <person name="Rosenblum E."/>
            <person name="Stajich J."/>
            <person name="Eisen M."/>
            <person name="Grigoriev I.V."/>
        </authorList>
    </citation>
    <scope>NUCLEOTIDE SEQUENCE [LARGE SCALE GENOMIC DNA]</scope>
    <source>
        <strain evidence="2">JAM81 / FGSC 10211</strain>
    </source>
</reference>
<dbReference type="EMBL" id="GL882891">
    <property type="protein sequence ID" value="EGF77603.1"/>
    <property type="molecule type" value="Genomic_DNA"/>
</dbReference>
<sequence>MYDYLGLINTFAVGSSTTWSKSPYMLSCLNSNGSDKCYKLVKIELNQLYWLHQSIGNPSATTPNTPLERYHASIGTAMFDPVSANVTSCTIVITIRINDELTDSASIALEWRVVLDMPW</sequence>
<organism evidence="1 2">
    <name type="scientific">Batrachochytrium dendrobatidis (strain JAM81 / FGSC 10211)</name>
    <name type="common">Frog chytrid fungus</name>
    <dbReference type="NCBI Taxonomy" id="684364"/>
    <lineage>
        <taxon>Eukaryota</taxon>
        <taxon>Fungi</taxon>
        <taxon>Fungi incertae sedis</taxon>
        <taxon>Chytridiomycota</taxon>
        <taxon>Chytridiomycota incertae sedis</taxon>
        <taxon>Chytridiomycetes</taxon>
        <taxon>Rhizophydiales</taxon>
        <taxon>Rhizophydiales incertae sedis</taxon>
        <taxon>Batrachochytrium</taxon>
    </lineage>
</organism>
<accession>F4PAU3</accession>
<evidence type="ECO:0000313" key="1">
    <source>
        <dbReference type="EMBL" id="EGF77603.1"/>
    </source>
</evidence>
<dbReference type="HOGENOM" id="CLU_2061066_0_0_1"/>
<dbReference type="Proteomes" id="UP000007241">
    <property type="component" value="Unassembled WGS sequence"/>
</dbReference>
<name>F4PAU3_BATDJ</name>
<protein>
    <submittedName>
        <fullName evidence="1">Uncharacterized protein</fullName>
    </submittedName>
</protein>